<dbReference type="GO" id="GO:0007165">
    <property type="term" value="P:signal transduction"/>
    <property type="evidence" value="ECO:0007669"/>
    <property type="project" value="InterPro"/>
</dbReference>
<dbReference type="PROSITE" id="PS51860">
    <property type="entry name" value="REM_1"/>
    <property type="match status" value="1"/>
</dbReference>
<dbReference type="CDD" id="cd11619">
    <property type="entry name" value="HR1_CIP4-like"/>
    <property type="match status" value="1"/>
</dbReference>
<dbReference type="InterPro" id="IPR027267">
    <property type="entry name" value="AH/BAR_dom_sf"/>
</dbReference>
<evidence type="ECO:0000256" key="9">
    <source>
        <dbReference type="ARBA" id="ARBA00023136"/>
    </source>
</evidence>
<evidence type="ECO:0000256" key="2">
    <source>
        <dbReference type="ARBA" id="ARBA00004496"/>
    </source>
</evidence>
<dbReference type="Proteomes" id="UP001162480">
    <property type="component" value="Chromosome 2"/>
</dbReference>
<evidence type="ECO:0000256" key="10">
    <source>
        <dbReference type="PROSITE-ProRule" id="PRU00192"/>
    </source>
</evidence>
<evidence type="ECO:0000259" key="15">
    <source>
        <dbReference type="PROSITE" id="PS51741"/>
    </source>
</evidence>
<feature type="coiled-coil region" evidence="12">
    <location>
        <begin position="357"/>
        <end position="431"/>
    </location>
</feature>
<dbReference type="PANTHER" id="PTHR15735:SF12">
    <property type="entry name" value="CDC42-INTERACTING PROTEIN 4, ISOFORM B"/>
    <property type="match status" value="1"/>
</dbReference>
<evidence type="ECO:0000256" key="13">
    <source>
        <dbReference type="SAM" id="MobiDB-lite"/>
    </source>
</evidence>
<dbReference type="PROSITE" id="PS51741">
    <property type="entry name" value="F_BAR"/>
    <property type="match status" value="1"/>
</dbReference>
<dbReference type="GO" id="GO:0005737">
    <property type="term" value="C:cytoplasm"/>
    <property type="evidence" value="ECO:0007669"/>
    <property type="project" value="UniProtKB-SubCell"/>
</dbReference>
<evidence type="ECO:0000313" key="17">
    <source>
        <dbReference type="EMBL" id="CAI9717465.1"/>
    </source>
</evidence>
<dbReference type="SUPFAM" id="SSF50044">
    <property type="entry name" value="SH3-domain"/>
    <property type="match status" value="1"/>
</dbReference>
<evidence type="ECO:0000256" key="11">
    <source>
        <dbReference type="PROSITE-ProRule" id="PRU01077"/>
    </source>
</evidence>
<dbReference type="Pfam" id="PF00018">
    <property type="entry name" value="SH3_1"/>
    <property type="match status" value="1"/>
</dbReference>
<keyword evidence="5" id="KW-1003">Cell membrane</keyword>
<evidence type="ECO:0000256" key="5">
    <source>
        <dbReference type="ARBA" id="ARBA00022475"/>
    </source>
</evidence>
<dbReference type="Gene3D" id="6.10.140.470">
    <property type="match status" value="1"/>
</dbReference>
<dbReference type="EMBL" id="OX597815">
    <property type="protein sequence ID" value="CAI9717465.1"/>
    <property type="molecule type" value="Genomic_DNA"/>
</dbReference>
<dbReference type="Pfam" id="PF00611">
    <property type="entry name" value="FCH"/>
    <property type="match status" value="1"/>
</dbReference>
<feature type="coiled-coil region" evidence="12">
    <location>
        <begin position="97"/>
        <end position="159"/>
    </location>
</feature>
<evidence type="ECO:0000256" key="8">
    <source>
        <dbReference type="ARBA" id="ARBA00023054"/>
    </source>
</evidence>
<reference evidence="17" key="1">
    <citation type="submission" date="2023-08" db="EMBL/GenBank/DDBJ databases">
        <authorList>
            <person name="Alioto T."/>
            <person name="Alioto T."/>
            <person name="Gomez Garrido J."/>
        </authorList>
    </citation>
    <scope>NUCLEOTIDE SEQUENCE</scope>
</reference>
<evidence type="ECO:0000259" key="16">
    <source>
        <dbReference type="PROSITE" id="PS51860"/>
    </source>
</evidence>
<feature type="domain" description="SH3" evidence="14">
    <location>
        <begin position="517"/>
        <end position="578"/>
    </location>
</feature>
<protein>
    <submittedName>
        <fullName evidence="17">Formin-binding protein 1-like isoform X2</fullName>
    </submittedName>
</protein>
<dbReference type="SMART" id="SM00326">
    <property type="entry name" value="SH3"/>
    <property type="match status" value="1"/>
</dbReference>
<dbReference type="Pfam" id="PF25610">
    <property type="entry name" value="HR1_TOCA"/>
    <property type="match status" value="1"/>
</dbReference>
<evidence type="ECO:0000256" key="12">
    <source>
        <dbReference type="SAM" id="Coils"/>
    </source>
</evidence>
<dbReference type="InterPro" id="IPR001452">
    <property type="entry name" value="SH3_domain"/>
</dbReference>
<dbReference type="InterPro" id="IPR036028">
    <property type="entry name" value="SH3-like_dom_sf"/>
</dbReference>
<evidence type="ECO:0000313" key="18">
    <source>
        <dbReference type="Proteomes" id="UP001162480"/>
    </source>
</evidence>
<dbReference type="GO" id="GO:0005886">
    <property type="term" value="C:plasma membrane"/>
    <property type="evidence" value="ECO:0007669"/>
    <property type="project" value="UniProtKB-SubCell"/>
</dbReference>
<evidence type="ECO:0000256" key="6">
    <source>
        <dbReference type="ARBA" id="ARBA00022490"/>
    </source>
</evidence>
<dbReference type="SUPFAM" id="SSF103657">
    <property type="entry name" value="BAR/IMD domain-like"/>
    <property type="match status" value="1"/>
</dbReference>
<feature type="region of interest" description="Disordered" evidence="13">
    <location>
        <begin position="433"/>
        <end position="501"/>
    </location>
</feature>
<keyword evidence="7" id="KW-0254">Endocytosis</keyword>
<dbReference type="Gene3D" id="2.30.30.40">
    <property type="entry name" value="SH3 Domains"/>
    <property type="match status" value="1"/>
</dbReference>
<dbReference type="CDD" id="cd11911">
    <property type="entry name" value="SH3_CIP4-like"/>
    <property type="match status" value="1"/>
</dbReference>
<keyword evidence="18" id="KW-1185">Reference proteome</keyword>
<dbReference type="FunFam" id="2.30.30.40:FF:000203">
    <property type="entry name" value="Cdc42-interacting protein 4, isoform F"/>
    <property type="match status" value="1"/>
</dbReference>
<sequence>MSWGIELWDQYDNISSHTCKGIEVCEKYTHFLKERCAIELEYAGKLKKLVKNYQPKKKDEDECQFTSTKAFMDILRELFDLAGQHEIIAENTQIQIIKEIQQLVVELKQERKKGLQEGTKVQQSLILSTQQLDKTKKQYERAYREAEKAIEAYKKADADINLSRAEVEKQKNLSISKTQISEECKNDYAAQLEVTNKHQREYYSHLLPNVFQQLQDMDEKRISRLKSFLKSFADQEKRVLPIINTCIEGMFKAVDSISPKEDSRLVIERYKSGFTHPSDLPFEDLSCPTPGDSYPHNSAPRSQSSTDFKNQIKPGTVGGRTKKRGGLFSIFGSSKIIGLLVDDQKEDFSDLPPNQRRKKLQQKIDLINKEIGKETAEREGMLKMKDVYINNPALGDASSLDKKLEENAQKLDRLNQELIKFENYMADAEGKVVRRHSTANDSLSNSPSESSVQSNTGPYISAPGTPIAHHYAHGSCGEDSENGPIAGGEDGGEEVDGGGEIDYADQESTEEEFDEFPVIGSCRALYQFEAMNEGSISMEENEQMFVLEQDQGDGWTRVRKKNGSDGFVPSSYIQCTLYGL</sequence>
<name>A0AA36AJQ2_OCTVU</name>
<dbReference type="InterPro" id="IPR057870">
    <property type="entry name" value="HR1_TOCA"/>
</dbReference>
<dbReference type="Gene3D" id="1.20.1270.60">
    <property type="entry name" value="Arfaptin homology (AH) domain/BAR domain"/>
    <property type="match status" value="1"/>
</dbReference>
<feature type="compositionally biased region" description="Polar residues" evidence="13">
    <location>
        <begin position="295"/>
        <end position="309"/>
    </location>
</feature>
<dbReference type="InterPro" id="IPR001060">
    <property type="entry name" value="FCH_dom"/>
</dbReference>
<dbReference type="CDD" id="cd07653">
    <property type="entry name" value="F-BAR_CIP4-like"/>
    <property type="match status" value="1"/>
</dbReference>
<dbReference type="AlphaFoldDB" id="A0AA36AJQ2"/>
<evidence type="ECO:0000256" key="1">
    <source>
        <dbReference type="ARBA" id="ARBA00004236"/>
    </source>
</evidence>
<proteinExistence type="inferred from homology"/>
<dbReference type="PROSITE" id="PS50002">
    <property type="entry name" value="SH3"/>
    <property type="match status" value="1"/>
</dbReference>
<comment type="subcellular location">
    <subcellularLocation>
        <location evidence="1">Cell membrane</location>
    </subcellularLocation>
    <subcellularLocation>
        <location evidence="2">Cytoplasm</location>
    </subcellularLocation>
</comment>
<evidence type="ECO:0000256" key="4">
    <source>
        <dbReference type="ARBA" id="ARBA00022443"/>
    </source>
</evidence>
<organism evidence="17 18">
    <name type="scientific">Octopus vulgaris</name>
    <name type="common">Common octopus</name>
    <dbReference type="NCBI Taxonomy" id="6645"/>
    <lineage>
        <taxon>Eukaryota</taxon>
        <taxon>Metazoa</taxon>
        <taxon>Spiralia</taxon>
        <taxon>Lophotrochozoa</taxon>
        <taxon>Mollusca</taxon>
        <taxon>Cephalopoda</taxon>
        <taxon>Coleoidea</taxon>
        <taxon>Octopodiformes</taxon>
        <taxon>Octopoda</taxon>
        <taxon>Incirrata</taxon>
        <taxon>Octopodidae</taxon>
        <taxon>Octopus</taxon>
    </lineage>
</organism>
<dbReference type="SMART" id="SM00055">
    <property type="entry name" value="FCH"/>
    <property type="match status" value="1"/>
</dbReference>
<keyword evidence="9" id="KW-0472">Membrane</keyword>
<gene>
    <name evidence="17" type="ORF">OCTVUL_1B012941</name>
</gene>
<keyword evidence="4 10" id="KW-0728">SH3 domain</keyword>
<dbReference type="InterPro" id="IPR011072">
    <property type="entry name" value="HR1_rho-bd"/>
</dbReference>
<comment type="similarity">
    <text evidence="3">Belongs to the FNBP1 family.</text>
</comment>
<accession>A0AA36AJQ2</accession>
<keyword evidence="6" id="KW-0963">Cytoplasm</keyword>
<feature type="region of interest" description="Disordered" evidence="13">
    <location>
        <begin position="281"/>
        <end position="316"/>
    </location>
</feature>
<evidence type="ECO:0000256" key="3">
    <source>
        <dbReference type="ARBA" id="ARBA00009426"/>
    </source>
</evidence>
<evidence type="ECO:0000259" key="14">
    <source>
        <dbReference type="PROSITE" id="PS50002"/>
    </source>
</evidence>
<feature type="domain" description="F-BAR" evidence="15">
    <location>
        <begin position="1"/>
        <end position="262"/>
    </location>
</feature>
<evidence type="ECO:0000256" key="7">
    <source>
        <dbReference type="ARBA" id="ARBA00022583"/>
    </source>
</evidence>
<keyword evidence="8 11" id="KW-0175">Coiled coil</keyword>
<dbReference type="FunFam" id="1.20.1270.60:FF:000002">
    <property type="entry name" value="Formin-binding protein 1-like isoform 1"/>
    <property type="match status" value="1"/>
</dbReference>
<dbReference type="InterPro" id="IPR031160">
    <property type="entry name" value="F_BAR_dom"/>
</dbReference>
<feature type="domain" description="REM-1" evidence="16">
    <location>
        <begin position="350"/>
        <end position="427"/>
    </location>
</feature>
<feature type="compositionally biased region" description="Low complexity" evidence="13">
    <location>
        <begin position="440"/>
        <end position="455"/>
    </location>
</feature>
<dbReference type="GO" id="GO:0006897">
    <property type="term" value="P:endocytosis"/>
    <property type="evidence" value="ECO:0007669"/>
    <property type="project" value="UniProtKB-KW"/>
</dbReference>
<feature type="compositionally biased region" description="Acidic residues" evidence="13">
    <location>
        <begin position="490"/>
        <end position="501"/>
    </location>
</feature>
<dbReference type="PANTHER" id="PTHR15735">
    <property type="entry name" value="FCH AND DOUBLE SH3 DOMAINS PROTEIN"/>
    <property type="match status" value="1"/>
</dbReference>